<feature type="transmembrane region" description="Helical" evidence="14">
    <location>
        <begin position="432"/>
        <end position="450"/>
    </location>
</feature>
<keyword evidence="10 14" id="KW-0472">Membrane</keyword>
<dbReference type="InterPro" id="IPR001734">
    <property type="entry name" value="Na/solute_symporter"/>
</dbReference>
<dbReference type="OrthoDB" id="9789704at2"/>
<feature type="transmembrane region" description="Helical" evidence="14">
    <location>
        <begin position="278"/>
        <end position="300"/>
    </location>
</feature>
<dbReference type="Pfam" id="PF00474">
    <property type="entry name" value="SSF"/>
    <property type="match status" value="1"/>
</dbReference>
<evidence type="ECO:0000256" key="6">
    <source>
        <dbReference type="ARBA" id="ARBA00022847"/>
    </source>
</evidence>
<evidence type="ECO:0000256" key="14">
    <source>
        <dbReference type="RuleBase" id="RU366012"/>
    </source>
</evidence>
<evidence type="ECO:0000256" key="9">
    <source>
        <dbReference type="ARBA" id="ARBA00023065"/>
    </source>
</evidence>
<keyword evidence="6 14" id="KW-0769">Symport</keyword>
<evidence type="ECO:0000256" key="12">
    <source>
        <dbReference type="ARBA" id="ARBA00033708"/>
    </source>
</evidence>
<feature type="transmembrane region" description="Helical" evidence="14">
    <location>
        <begin position="6"/>
        <end position="25"/>
    </location>
</feature>
<feature type="transmembrane region" description="Helical" evidence="14">
    <location>
        <begin position="127"/>
        <end position="145"/>
    </location>
</feature>
<feature type="transmembrane region" description="Helical" evidence="14">
    <location>
        <begin position="320"/>
        <end position="341"/>
    </location>
</feature>
<evidence type="ECO:0000256" key="5">
    <source>
        <dbReference type="ARBA" id="ARBA00022692"/>
    </source>
</evidence>
<evidence type="ECO:0000256" key="3">
    <source>
        <dbReference type="ARBA" id="ARBA00022448"/>
    </source>
</evidence>
<feature type="transmembrane region" description="Helical" evidence="14">
    <location>
        <begin position="165"/>
        <end position="188"/>
    </location>
</feature>
<dbReference type="InterPro" id="IPR011851">
    <property type="entry name" value="Na/Pro_symporter"/>
</dbReference>
<dbReference type="CDD" id="cd11475">
    <property type="entry name" value="SLC5sbd_PutP"/>
    <property type="match status" value="1"/>
</dbReference>
<dbReference type="Proteomes" id="UP000462152">
    <property type="component" value="Unassembled WGS sequence"/>
</dbReference>
<protein>
    <recommendedName>
        <fullName evidence="14">Sodium/proline symporter</fullName>
    </recommendedName>
    <alternativeName>
        <fullName evidence="14">Proline permease</fullName>
    </alternativeName>
</protein>
<dbReference type="GO" id="GO:0015193">
    <property type="term" value="F:L-proline transmembrane transporter activity"/>
    <property type="evidence" value="ECO:0007669"/>
    <property type="project" value="TreeGrafter"/>
</dbReference>
<name>A0A7K1LES8_9MICC</name>
<evidence type="ECO:0000313" key="15">
    <source>
        <dbReference type="EMBL" id="MUN53694.1"/>
    </source>
</evidence>
<keyword evidence="14" id="KW-0029">Amino-acid transport</keyword>
<comment type="catalytic activity">
    <reaction evidence="12">
        <text>L-proline(in) + Na(+)(in) = L-proline(out) + Na(+)(out)</text>
        <dbReference type="Rhea" id="RHEA:28967"/>
        <dbReference type="ChEBI" id="CHEBI:29101"/>
        <dbReference type="ChEBI" id="CHEBI:60039"/>
    </reaction>
</comment>
<comment type="similarity">
    <text evidence="2 13">Belongs to the sodium:solute symporter (SSF) (TC 2.A.21) family.</text>
</comment>
<reference evidence="15 16" key="1">
    <citation type="submission" date="2019-12" db="EMBL/GenBank/DDBJ databases">
        <authorList>
            <person name="Li J."/>
            <person name="Shi Y."/>
            <person name="Xu G."/>
            <person name="Xiao D."/>
            <person name="Ran X."/>
        </authorList>
    </citation>
    <scope>NUCLEOTIDE SEQUENCE [LARGE SCALE GENOMIC DNA]</scope>
    <source>
        <strain evidence="15 16">JCM 15915</strain>
    </source>
</reference>
<keyword evidence="16" id="KW-1185">Reference proteome</keyword>
<dbReference type="GO" id="GO:0005298">
    <property type="term" value="F:proline:sodium symporter activity"/>
    <property type="evidence" value="ECO:0007669"/>
    <property type="project" value="UniProtKB-UniRule"/>
</dbReference>
<keyword evidence="9 14" id="KW-0406">Ion transport</keyword>
<keyword evidence="8 14" id="KW-0915">Sodium</keyword>
<accession>A0A7K1LES8</accession>
<evidence type="ECO:0000256" key="8">
    <source>
        <dbReference type="ARBA" id="ARBA00023053"/>
    </source>
</evidence>
<dbReference type="NCBIfam" id="TIGR00813">
    <property type="entry name" value="sss"/>
    <property type="match status" value="1"/>
</dbReference>
<dbReference type="Gene3D" id="1.20.1730.10">
    <property type="entry name" value="Sodium/glucose cotransporter"/>
    <property type="match status" value="1"/>
</dbReference>
<keyword evidence="3 14" id="KW-0813">Transport</keyword>
<dbReference type="EMBL" id="WOGT01000001">
    <property type="protein sequence ID" value="MUN53694.1"/>
    <property type="molecule type" value="Genomic_DNA"/>
</dbReference>
<dbReference type="PROSITE" id="PS50283">
    <property type="entry name" value="NA_SOLUT_SYMP_3"/>
    <property type="match status" value="1"/>
</dbReference>
<dbReference type="AlphaFoldDB" id="A0A7K1LES8"/>
<feature type="transmembrane region" description="Helical" evidence="14">
    <location>
        <begin position="376"/>
        <end position="394"/>
    </location>
</feature>
<dbReference type="NCBIfam" id="TIGR02121">
    <property type="entry name" value="Na_Pro_sym"/>
    <property type="match status" value="1"/>
</dbReference>
<feature type="transmembrane region" description="Helical" evidence="14">
    <location>
        <begin position="232"/>
        <end position="252"/>
    </location>
</feature>
<evidence type="ECO:0000256" key="1">
    <source>
        <dbReference type="ARBA" id="ARBA00004651"/>
    </source>
</evidence>
<comment type="function">
    <text evidence="14">Catalyzes the sodium-dependent uptake of extracellular L-proline.</text>
</comment>
<dbReference type="GO" id="GO:0005886">
    <property type="term" value="C:plasma membrane"/>
    <property type="evidence" value="ECO:0007669"/>
    <property type="project" value="UniProtKB-SubCell"/>
</dbReference>
<dbReference type="GO" id="GO:0015824">
    <property type="term" value="P:proline transport"/>
    <property type="evidence" value="ECO:0007669"/>
    <property type="project" value="UniProtKB-UniRule"/>
</dbReference>
<proteinExistence type="inferred from homology"/>
<evidence type="ECO:0000256" key="13">
    <source>
        <dbReference type="RuleBase" id="RU362091"/>
    </source>
</evidence>
<keyword evidence="7 14" id="KW-1133">Transmembrane helix</keyword>
<keyword evidence="5 14" id="KW-0812">Transmembrane</keyword>
<gene>
    <name evidence="15" type="primary">putP</name>
    <name evidence="15" type="ORF">GMA10_00355</name>
</gene>
<sequence>MSDQTFQYIALGIYFLGMIAIGLWASTKNTDNEDYMLGGRSLRPGVAALSAGASDMSGWLVMGLPGAIYVSGLLDAWIAIGLTIGAWVNWKVVAPRLRAYSEVSGNAITIPSFFDNRLKADGLSSRVLRVTCGLIILIFFIFYVSSGMVAGGKFYQTTFDGNYHVGMIVIAAITVLYTFFGGFLGATFTDVAQGLLMLVALVMVPVVAVIQFGGPGHVLNAVSEANPDALSLVSGATAIGVISSLAWGLGYFGQPHIVVRFMALRSPKDAPTGRRIGISWMVLSVVGTIATALTGIAYFSTHPEASLTDSKSAETVFLDLSQILFHPLAAGFVLAAVLAAIMSTVSSQLVVSSSAAVEDLAMLLIKRRPTPKVQLWMSRGAVLTVSVIAALIALDSDSAVLELVAFAWAGFGAAFGPLMLLSLFWRKLTASGGLCSMIVGAVVTIVWRYAIQDPESTGILALYEIVPGFAAALVVGVVVSLMTHRPSERVEREFAEAKELASAR</sequence>
<dbReference type="PANTHER" id="PTHR48086">
    <property type="entry name" value="SODIUM/PROLINE SYMPORTER-RELATED"/>
    <property type="match status" value="1"/>
</dbReference>
<comment type="caution">
    <text evidence="15">The sequence shown here is derived from an EMBL/GenBank/DDBJ whole genome shotgun (WGS) entry which is preliminary data.</text>
</comment>
<comment type="subcellular location">
    <subcellularLocation>
        <location evidence="1 14">Cell membrane</location>
        <topology evidence="1 14">Multi-pass membrane protein</topology>
    </subcellularLocation>
</comment>
<feature type="transmembrane region" description="Helical" evidence="14">
    <location>
        <begin position="462"/>
        <end position="482"/>
    </location>
</feature>
<feature type="transmembrane region" description="Helical" evidence="14">
    <location>
        <begin position="406"/>
        <end position="425"/>
    </location>
</feature>
<evidence type="ECO:0000256" key="7">
    <source>
        <dbReference type="ARBA" id="ARBA00022989"/>
    </source>
</evidence>
<dbReference type="InterPro" id="IPR038377">
    <property type="entry name" value="Na/Glc_symporter_sf"/>
</dbReference>
<dbReference type="PANTHER" id="PTHR48086:SF3">
    <property type="entry name" value="SODIUM_PROLINE SYMPORTER"/>
    <property type="match status" value="1"/>
</dbReference>
<evidence type="ECO:0000256" key="10">
    <source>
        <dbReference type="ARBA" id="ARBA00023136"/>
    </source>
</evidence>
<keyword evidence="11 14" id="KW-0739">Sodium transport</keyword>
<feature type="transmembrane region" description="Helical" evidence="14">
    <location>
        <begin position="195"/>
        <end position="212"/>
    </location>
</feature>
<evidence type="ECO:0000256" key="4">
    <source>
        <dbReference type="ARBA" id="ARBA00022475"/>
    </source>
</evidence>
<keyword evidence="4 14" id="KW-1003">Cell membrane</keyword>
<dbReference type="RefSeq" id="WP_129314746.1">
    <property type="nucleotide sequence ID" value="NZ_NOIQ01000002.1"/>
</dbReference>
<feature type="transmembrane region" description="Helical" evidence="14">
    <location>
        <begin position="68"/>
        <end position="88"/>
    </location>
</feature>
<dbReference type="InterPro" id="IPR050277">
    <property type="entry name" value="Sodium:Solute_Symporter"/>
</dbReference>
<evidence type="ECO:0000256" key="2">
    <source>
        <dbReference type="ARBA" id="ARBA00006434"/>
    </source>
</evidence>
<dbReference type="GO" id="GO:0031402">
    <property type="term" value="F:sodium ion binding"/>
    <property type="evidence" value="ECO:0007669"/>
    <property type="project" value="UniProtKB-UniRule"/>
</dbReference>
<evidence type="ECO:0000256" key="11">
    <source>
        <dbReference type="ARBA" id="ARBA00023201"/>
    </source>
</evidence>
<evidence type="ECO:0000313" key="16">
    <source>
        <dbReference type="Proteomes" id="UP000462152"/>
    </source>
</evidence>
<organism evidence="15 16">
    <name type="scientific">Rothia koreensis</name>
    <dbReference type="NCBI Taxonomy" id="592378"/>
    <lineage>
        <taxon>Bacteria</taxon>
        <taxon>Bacillati</taxon>
        <taxon>Actinomycetota</taxon>
        <taxon>Actinomycetes</taxon>
        <taxon>Micrococcales</taxon>
        <taxon>Micrococcaceae</taxon>
        <taxon>Rothia</taxon>
    </lineage>
</organism>